<sequence length="502" mass="58020">MKKSDIIEDVSKEDLLDQLQKMMTKYSNVDSENTNLKQEIESLKAQIAYLKRRIFGSTKETYKDPNQLELALEVEEKNLEDLQISSPEEEVIEVVKKKKKAKRKSIPSDLPRQVEVIEPDDVPEGATRIGEEISERIEFSPGKLYVRQIVRPKYRLPEEDNIIISELPSDLIPKCMAGNSLISQFIVGKFYDHIPLYRAQGIFKRSGIDFPKATINGWIRKAAELLSPLYKHIEKKVIQSDYIQADETSIKVLTDKKQGATHLGYFWIYYAPNIKSCLFTYDNSRKGSVPESILKKFKGVLQTDGYQGYHKLGNQKEIIKLACMAHARRKFFEAKENDRTRAEYALKKIQELYKIERTSQEKELSIEETYLLRQELAVPILKELEKWLKKESLTALPKSPIGKAINYSLNLWDELCQYTEDGSYIIDNNNVENKVRPVAIGRKNYLFAGSEEGAKRAAMFYTLSSMCKMADVEPHAWYTDILNRISDTKPSKYDDLLPQNWK</sequence>
<accession>A0AC61NHI7</accession>
<reference evidence="1" key="1">
    <citation type="submission" date="2021-08" db="EMBL/GenBank/DDBJ databases">
        <title>Novel anaerobic bacterium isolated from sea squirt in East Sea, Republic of Korea.</title>
        <authorList>
            <person name="Nguyen T.H."/>
            <person name="Li Z."/>
            <person name="Lee Y.-J."/>
            <person name="Ko J."/>
            <person name="Kim S.-G."/>
        </authorList>
    </citation>
    <scope>NUCLEOTIDE SEQUENCE</scope>
    <source>
        <strain evidence="1">KCTC 25031</strain>
    </source>
</reference>
<evidence type="ECO:0000313" key="1">
    <source>
        <dbReference type="EMBL" id="QZE15127.1"/>
    </source>
</evidence>
<keyword evidence="2" id="KW-1185">Reference proteome</keyword>
<dbReference type="EMBL" id="CP081303">
    <property type="protein sequence ID" value="QZE15127.1"/>
    <property type="molecule type" value="Genomic_DNA"/>
</dbReference>
<protein>
    <submittedName>
        <fullName evidence="1">IS66 family transposase</fullName>
    </submittedName>
</protein>
<gene>
    <name evidence="1" type="ORF">K4L44_04665</name>
</gene>
<proteinExistence type="predicted"/>
<dbReference type="Proteomes" id="UP000826212">
    <property type="component" value="Chromosome"/>
</dbReference>
<name>A0AC61NHI7_9BACT</name>
<organism evidence="1 2">
    <name type="scientific">Halosquirtibacter laminarini</name>
    <dbReference type="NCBI Taxonomy" id="3374600"/>
    <lineage>
        <taxon>Bacteria</taxon>
        <taxon>Pseudomonadati</taxon>
        <taxon>Bacteroidota</taxon>
        <taxon>Bacteroidia</taxon>
        <taxon>Marinilabiliales</taxon>
        <taxon>Prolixibacteraceae</taxon>
        <taxon>Halosquirtibacter</taxon>
    </lineage>
</organism>
<evidence type="ECO:0000313" key="2">
    <source>
        <dbReference type="Proteomes" id="UP000826212"/>
    </source>
</evidence>